<evidence type="ECO:0000256" key="5">
    <source>
        <dbReference type="RuleBase" id="RU361279"/>
    </source>
</evidence>
<feature type="binding site" evidence="4">
    <location>
        <position position="55"/>
    </location>
    <ligand>
        <name>substrate</name>
    </ligand>
</feature>
<comment type="cofactor">
    <cofactor evidence="5">
        <name>Mg(2+)</name>
        <dbReference type="ChEBI" id="CHEBI:18420"/>
    </cofactor>
</comment>
<dbReference type="InterPro" id="IPR024185">
    <property type="entry name" value="FTHF_cligase-like_sf"/>
</dbReference>
<protein>
    <recommendedName>
        <fullName evidence="5">5-formyltetrahydrofolate cyclo-ligase</fullName>
        <ecNumber evidence="5">6.3.3.2</ecNumber>
    </recommendedName>
</protein>
<dbReference type="PIRSF" id="PIRSF006806">
    <property type="entry name" value="FTHF_cligase"/>
    <property type="match status" value="1"/>
</dbReference>
<organism evidence="6 7">
    <name type="scientific">Culicoidibacter larvae</name>
    <dbReference type="NCBI Taxonomy" id="2579976"/>
    <lineage>
        <taxon>Bacteria</taxon>
        <taxon>Bacillati</taxon>
        <taxon>Bacillota</taxon>
        <taxon>Culicoidibacteria</taxon>
        <taxon>Culicoidibacterales</taxon>
        <taxon>Culicoidibacteraceae</taxon>
        <taxon>Culicoidibacter</taxon>
    </lineage>
</organism>
<feature type="binding site" evidence="4">
    <location>
        <begin position="4"/>
        <end position="8"/>
    </location>
    <ligand>
        <name>ATP</name>
        <dbReference type="ChEBI" id="CHEBI:30616"/>
    </ligand>
</feature>
<dbReference type="Gene3D" id="3.40.50.10420">
    <property type="entry name" value="NagB/RpiA/CoA transferase-like"/>
    <property type="match status" value="1"/>
</dbReference>
<comment type="similarity">
    <text evidence="1 5">Belongs to the 5-formyltetrahydrofolate cyclo-ligase family.</text>
</comment>
<dbReference type="GO" id="GO:0005524">
    <property type="term" value="F:ATP binding"/>
    <property type="evidence" value="ECO:0007669"/>
    <property type="project" value="UniProtKB-KW"/>
</dbReference>
<dbReference type="EC" id="6.3.3.2" evidence="5"/>
<evidence type="ECO:0000256" key="3">
    <source>
        <dbReference type="ARBA" id="ARBA00022840"/>
    </source>
</evidence>
<dbReference type="GO" id="GO:0009396">
    <property type="term" value="P:folic acid-containing compound biosynthetic process"/>
    <property type="evidence" value="ECO:0007669"/>
    <property type="project" value="TreeGrafter"/>
</dbReference>
<dbReference type="NCBIfam" id="TIGR02727">
    <property type="entry name" value="MTHFS_bact"/>
    <property type="match status" value="1"/>
</dbReference>
<proteinExistence type="inferred from homology"/>
<evidence type="ECO:0000313" key="6">
    <source>
        <dbReference type="EMBL" id="TLG77075.1"/>
    </source>
</evidence>
<feature type="binding site" evidence="4">
    <location>
        <begin position="123"/>
        <end position="131"/>
    </location>
    <ligand>
        <name>ATP</name>
        <dbReference type="ChEBI" id="CHEBI:30616"/>
    </ligand>
</feature>
<dbReference type="PANTHER" id="PTHR23407">
    <property type="entry name" value="ATPASE INHIBITOR/5-FORMYLTETRAHYDROFOLATE CYCLO-LIGASE"/>
    <property type="match status" value="1"/>
</dbReference>
<dbReference type="InterPro" id="IPR002698">
    <property type="entry name" value="FTHF_cligase"/>
</dbReference>
<keyword evidence="3 4" id="KW-0067">ATP-binding</keyword>
<dbReference type="InParanoid" id="A0A5R8QGD8"/>
<gene>
    <name evidence="6" type="ORF">FEZ08_00220</name>
</gene>
<dbReference type="OrthoDB" id="9801938at2"/>
<accession>A0A5R8QGD8</accession>
<evidence type="ECO:0000256" key="4">
    <source>
        <dbReference type="PIRSR" id="PIRSR006806-1"/>
    </source>
</evidence>
<name>A0A5R8QGD8_9FIRM</name>
<evidence type="ECO:0000256" key="2">
    <source>
        <dbReference type="ARBA" id="ARBA00022741"/>
    </source>
</evidence>
<comment type="catalytic activity">
    <reaction evidence="5">
        <text>(6S)-5-formyl-5,6,7,8-tetrahydrofolate + ATP = (6R)-5,10-methenyltetrahydrofolate + ADP + phosphate</text>
        <dbReference type="Rhea" id="RHEA:10488"/>
        <dbReference type="ChEBI" id="CHEBI:30616"/>
        <dbReference type="ChEBI" id="CHEBI:43474"/>
        <dbReference type="ChEBI" id="CHEBI:57455"/>
        <dbReference type="ChEBI" id="CHEBI:57457"/>
        <dbReference type="ChEBI" id="CHEBI:456216"/>
        <dbReference type="EC" id="6.3.3.2"/>
    </reaction>
</comment>
<sequence length="176" mass="20127">MESKQQLRDKAKAIRDAIPIDKRKQWSQQICQQIYCDPIFNNGQIIAIFWPIGSEVDVLPLLYQSGKRFVFPRVQGKQMVFAEMTDEHKVGFFGQREPHLLQAAVTPDVVVVPLLAFTESGYRLGYGGGYYDRYLADVKLPTIGVAFDVQKVEELPIESFDVAIDRIITEKQIYVK</sequence>
<dbReference type="EMBL" id="VBWP01000001">
    <property type="protein sequence ID" value="TLG77075.1"/>
    <property type="molecule type" value="Genomic_DNA"/>
</dbReference>
<dbReference type="InterPro" id="IPR037171">
    <property type="entry name" value="NagB/RpiA_transferase-like"/>
</dbReference>
<dbReference type="PANTHER" id="PTHR23407:SF1">
    <property type="entry name" value="5-FORMYLTETRAHYDROFOLATE CYCLO-LIGASE"/>
    <property type="match status" value="1"/>
</dbReference>
<keyword evidence="5" id="KW-0479">Metal-binding</keyword>
<dbReference type="RefSeq" id="WP_138189687.1">
    <property type="nucleotide sequence ID" value="NZ_VBWP01000001.1"/>
</dbReference>
<keyword evidence="5" id="KW-0460">Magnesium</keyword>
<keyword evidence="7" id="KW-1185">Reference proteome</keyword>
<dbReference type="Pfam" id="PF01812">
    <property type="entry name" value="5-FTHF_cyc-lig"/>
    <property type="match status" value="1"/>
</dbReference>
<dbReference type="SUPFAM" id="SSF100950">
    <property type="entry name" value="NagB/RpiA/CoA transferase-like"/>
    <property type="match status" value="1"/>
</dbReference>
<dbReference type="AlphaFoldDB" id="A0A5R8QGD8"/>
<reference evidence="6 7" key="1">
    <citation type="submission" date="2019-05" db="EMBL/GenBank/DDBJ databases">
        <title>Culicoidintestinum kansasii gen. nov., sp. nov. from the gastrointestinal tract of the biting midge, Culicoides sonorensis.</title>
        <authorList>
            <person name="Neupane S."/>
            <person name="Ghosh A."/>
            <person name="Gunther S."/>
            <person name="Martin K."/>
            <person name="Zurek L."/>
        </authorList>
    </citation>
    <scope>NUCLEOTIDE SEQUENCE [LARGE SCALE GENOMIC DNA]</scope>
    <source>
        <strain evidence="6 7">CS-1</strain>
    </source>
</reference>
<keyword evidence="6" id="KW-0436">Ligase</keyword>
<dbReference type="GO" id="GO:0030272">
    <property type="term" value="F:5-formyltetrahydrofolate cyclo-ligase activity"/>
    <property type="evidence" value="ECO:0007669"/>
    <property type="project" value="UniProtKB-EC"/>
</dbReference>
<dbReference type="GO" id="GO:0046872">
    <property type="term" value="F:metal ion binding"/>
    <property type="evidence" value="ECO:0007669"/>
    <property type="project" value="UniProtKB-KW"/>
</dbReference>
<comment type="caution">
    <text evidence="6">The sequence shown here is derived from an EMBL/GenBank/DDBJ whole genome shotgun (WGS) entry which is preliminary data.</text>
</comment>
<dbReference type="Proteomes" id="UP000306912">
    <property type="component" value="Unassembled WGS sequence"/>
</dbReference>
<evidence type="ECO:0000256" key="1">
    <source>
        <dbReference type="ARBA" id="ARBA00010638"/>
    </source>
</evidence>
<evidence type="ECO:0000313" key="7">
    <source>
        <dbReference type="Proteomes" id="UP000306912"/>
    </source>
</evidence>
<dbReference type="GO" id="GO:0035999">
    <property type="term" value="P:tetrahydrofolate interconversion"/>
    <property type="evidence" value="ECO:0007669"/>
    <property type="project" value="TreeGrafter"/>
</dbReference>
<dbReference type="FunCoup" id="A0A5R8QGD8">
    <property type="interactions" value="212"/>
</dbReference>
<keyword evidence="2 4" id="KW-0547">Nucleotide-binding</keyword>